<dbReference type="InterPro" id="IPR000504">
    <property type="entry name" value="RRM_dom"/>
</dbReference>
<keyword evidence="2 3" id="KW-0694">RNA-binding</keyword>
<dbReference type="SMART" id="SM00360">
    <property type="entry name" value="RRM"/>
    <property type="match status" value="1"/>
</dbReference>
<sequence length="206" mass="23306">TTEGGTGRMFGAANFETHEDAQKAIDVLPKIEFEDKEVIFCCQHKSKQAREQIRLRRKKEQEETFYRSNRNVRVEKMGPEVTQAQVQTAFGECGTISSVRVYKNARINTSHGYVLFETADEARRAVTEMNGKTVPELGANAITVELARQKTPVKRPTQYGNLQQHAHYPPQYQGYPQMQGYPAMGFPQQGARMQAPKQAQAVNVKQ</sequence>
<protein>
    <recommendedName>
        <fullName evidence="4">RRM domain-containing protein</fullName>
    </recommendedName>
</protein>
<evidence type="ECO:0000313" key="6">
    <source>
        <dbReference type="Proteomes" id="UP000265618"/>
    </source>
</evidence>
<dbReference type="Proteomes" id="UP000265618">
    <property type="component" value="Unassembled WGS sequence"/>
</dbReference>
<feature type="domain" description="RRM" evidence="4">
    <location>
        <begin position="70"/>
        <end position="149"/>
    </location>
</feature>
<name>A0A9K3DCS0_9EUKA</name>
<keyword evidence="1" id="KW-0677">Repeat</keyword>
<keyword evidence="6" id="KW-1185">Reference proteome</keyword>
<evidence type="ECO:0000256" key="1">
    <source>
        <dbReference type="ARBA" id="ARBA00022737"/>
    </source>
</evidence>
<dbReference type="AlphaFoldDB" id="A0A9K3DCS0"/>
<dbReference type="InterPro" id="IPR012677">
    <property type="entry name" value="Nucleotide-bd_a/b_plait_sf"/>
</dbReference>
<proteinExistence type="predicted"/>
<feature type="non-terminal residue" evidence="5">
    <location>
        <position position="206"/>
    </location>
</feature>
<accession>A0A9K3DCS0</accession>
<dbReference type="GO" id="GO:0003723">
    <property type="term" value="F:RNA binding"/>
    <property type="evidence" value="ECO:0007669"/>
    <property type="project" value="UniProtKB-UniRule"/>
</dbReference>
<dbReference type="OrthoDB" id="19742at2759"/>
<gene>
    <name evidence="5" type="ORF">KIPB_014807</name>
</gene>
<evidence type="ECO:0000313" key="5">
    <source>
        <dbReference type="EMBL" id="GIQ91519.1"/>
    </source>
</evidence>
<reference evidence="5 6" key="1">
    <citation type="journal article" date="2018" name="PLoS ONE">
        <title>The draft genome of Kipferlia bialata reveals reductive genome evolution in fornicate parasites.</title>
        <authorList>
            <person name="Tanifuji G."/>
            <person name="Takabayashi S."/>
            <person name="Kume K."/>
            <person name="Takagi M."/>
            <person name="Nakayama T."/>
            <person name="Kamikawa R."/>
            <person name="Inagaki Y."/>
            <person name="Hashimoto T."/>
        </authorList>
    </citation>
    <scope>NUCLEOTIDE SEQUENCE [LARGE SCALE GENOMIC DNA]</scope>
    <source>
        <strain evidence="5">NY0173</strain>
    </source>
</reference>
<dbReference type="PROSITE" id="PS50102">
    <property type="entry name" value="RRM"/>
    <property type="match status" value="1"/>
</dbReference>
<evidence type="ECO:0000256" key="3">
    <source>
        <dbReference type="PROSITE-ProRule" id="PRU00176"/>
    </source>
</evidence>
<evidence type="ECO:0000259" key="4">
    <source>
        <dbReference type="PROSITE" id="PS50102"/>
    </source>
</evidence>
<comment type="caution">
    <text evidence="5">The sequence shown here is derived from an EMBL/GenBank/DDBJ whole genome shotgun (WGS) entry which is preliminary data.</text>
</comment>
<dbReference type="EMBL" id="BDIP01007858">
    <property type="protein sequence ID" value="GIQ91519.1"/>
    <property type="molecule type" value="Genomic_DNA"/>
</dbReference>
<feature type="non-terminal residue" evidence="5">
    <location>
        <position position="1"/>
    </location>
</feature>
<dbReference type="PANTHER" id="PTHR24012">
    <property type="entry name" value="RNA BINDING PROTEIN"/>
    <property type="match status" value="1"/>
</dbReference>
<dbReference type="Pfam" id="PF00076">
    <property type="entry name" value="RRM_1"/>
    <property type="match status" value="1"/>
</dbReference>
<organism evidence="5 6">
    <name type="scientific">Kipferlia bialata</name>
    <dbReference type="NCBI Taxonomy" id="797122"/>
    <lineage>
        <taxon>Eukaryota</taxon>
        <taxon>Metamonada</taxon>
        <taxon>Carpediemonas-like organisms</taxon>
        <taxon>Kipferlia</taxon>
    </lineage>
</organism>
<dbReference type="Gene3D" id="3.30.70.330">
    <property type="match status" value="1"/>
</dbReference>
<evidence type="ECO:0000256" key="2">
    <source>
        <dbReference type="ARBA" id="ARBA00022884"/>
    </source>
</evidence>
<dbReference type="SUPFAM" id="SSF54928">
    <property type="entry name" value="RNA-binding domain, RBD"/>
    <property type="match status" value="1"/>
</dbReference>
<dbReference type="InterPro" id="IPR035979">
    <property type="entry name" value="RBD_domain_sf"/>
</dbReference>